<dbReference type="AlphaFoldDB" id="A0AAF0AJP7"/>
<dbReference type="EMBL" id="CP114976">
    <property type="protein sequence ID" value="WBE25705.1"/>
    <property type="molecule type" value="Genomic_DNA"/>
</dbReference>
<gene>
    <name evidence="8" type="ORF">O6P33_02350</name>
</gene>
<dbReference type="GO" id="GO:0071456">
    <property type="term" value="P:cellular response to hypoxia"/>
    <property type="evidence" value="ECO:0007669"/>
    <property type="project" value="TreeGrafter"/>
</dbReference>
<evidence type="ECO:0000256" key="3">
    <source>
        <dbReference type="ARBA" id="ARBA00022896"/>
    </source>
</evidence>
<dbReference type="GO" id="GO:0008198">
    <property type="term" value="F:ferrous iron binding"/>
    <property type="evidence" value="ECO:0007669"/>
    <property type="project" value="TreeGrafter"/>
</dbReference>
<dbReference type="PANTHER" id="PTHR12907">
    <property type="entry name" value="EGL NINE HOMOLOG-RELATED"/>
    <property type="match status" value="1"/>
</dbReference>
<keyword evidence="3" id="KW-0847">Vitamin C</keyword>
<keyword evidence="2" id="KW-0479">Metal-binding</keyword>
<evidence type="ECO:0000259" key="7">
    <source>
        <dbReference type="PROSITE" id="PS51471"/>
    </source>
</evidence>
<dbReference type="InterPro" id="IPR006620">
    <property type="entry name" value="Pro_4_hyd_alph"/>
</dbReference>
<keyword evidence="6" id="KW-0408">Iron</keyword>
<dbReference type="Proteomes" id="UP001212189">
    <property type="component" value="Chromosome"/>
</dbReference>
<protein>
    <submittedName>
        <fullName evidence="8">2OG-Fe(II) oxygenase</fullName>
    </submittedName>
</protein>
<dbReference type="InterPro" id="IPR005123">
    <property type="entry name" value="Oxoglu/Fe-dep_dioxygenase_dom"/>
</dbReference>
<dbReference type="InterPro" id="IPR044862">
    <property type="entry name" value="Pro_4_hyd_alph_FE2OG_OXY"/>
</dbReference>
<evidence type="ECO:0000256" key="6">
    <source>
        <dbReference type="ARBA" id="ARBA00023004"/>
    </source>
</evidence>
<dbReference type="Gene3D" id="2.60.120.620">
    <property type="entry name" value="q2cbj1_9rhob like domain"/>
    <property type="match status" value="1"/>
</dbReference>
<keyword evidence="4" id="KW-0223">Dioxygenase</keyword>
<sequence>MNTLAIAPLFARIVDDLATHGWSQQSIFTPTDLTTQLAQECHKRAQRGQLELAGIGRGVAKVVHSGIRGDKMQWLEEGQNAAVDRYLGLMEQLRVALNQTLFLGLDDFESHFALYPAGAFYKKHLDRFRDDDRRIVTCIAYLNEQWLPEHGGELRMYLDNECVHDVLPQAGTLMVFMSANWPHEVLPSTRERLSITGWFLRRA</sequence>
<reference evidence="8 9" key="1">
    <citation type="submission" date="2022-12" db="EMBL/GenBank/DDBJ databases">
        <title>Coexistence and Characterization of a Novel Tigecycline Resistance gene tet(X) variant and blaNDM-1 in a Pseudomonas caeni Isolate of Chicken Origin.</title>
        <authorList>
            <person name="Lu X."/>
            <person name="Zhang L."/>
            <person name="Li R."/>
            <person name="Wang Z."/>
        </authorList>
    </citation>
    <scope>NUCLEOTIDE SEQUENCE [LARGE SCALE GENOMIC DNA]</scope>
    <source>
        <strain evidence="8 9">CE14</strain>
    </source>
</reference>
<organism evidence="8 9">
    <name type="scientific">Denitrificimonas caeni</name>
    <dbReference type="NCBI Taxonomy" id="521720"/>
    <lineage>
        <taxon>Bacteria</taxon>
        <taxon>Pseudomonadati</taxon>
        <taxon>Pseudomonadota</taxon>
        <taxon>Gammaproteobacteria</taxon>
        <taxon>Pseudomonadales</taxon>
        <taxon>Pseudomonadaceae</taxon>
        <taxon>Denitrificimonas</taxon>
    </lineage>
</organism>
<evidence type="ECO:0000256" key="1">
    <source>
        <dbReference type="ARBA" id="ARBA00001961"/>
    </source>
</evidence>
<evidence type="ECO:0000313" key="8">
    <source>
        <dbReference type="EMBL" id="WBE25705.1"/>
    </source>
</evidence>
<dbReference type="PANTHER" id="PTHR12907:SF26">
    <property type="entry name" value="HIF PROLYL HYDROXYLASE, ISOFORM C"/>
    <property type="match status" value="1"/>
</dbReference>
<accession>A0AAF0AJP7</accession>
<dbReference type="KEGG" id="dce:O6P33_02350"/>
<evidence type="ECO:0000256" key="2">
    <source>
        <dbReference type="ARBA" id="ARBA00022723"/>
    </source>
</evidence>
<evidence type="ECO:0000256" key="4">
    <source>
        <dbReference type="ARBA" id="ARBA00022964"/>
    </source>
</evidence>
<feature type="domain" description="Fe2OG dioxygenase" evidence="7">
    <location>
        <begin position="104"/>
        <end position="201"/>
    </location>
</feature>
<dbReference type="SMART" id="SM00702">
    <property type="entry name" value="P4Hc"/>
    <property type="match status" value="1"/>
</dbReference>
<dbReference type="InterPro" id="IPR051559">
    <property type="entry name" value="HIF_prolyl_hydroxylases"/>
</dbReference>
<dbReference type="RefSeq" id="WP_269818647.1">
    <property type="nucleotide sequence ID" value="NZ_CP114976.1"/>
</dbReference>
<proteinExistence type="predicted"/>
<dbReference type="GO" id="GO:0031543">
    <property type="term" value="F:peptidyl-proline dioxygenase activity"/>
    <property type="evidence" value="ECO:0007669"/>
    <property type="project" value="TreeGrafter"/>
</dbReference>
<dbReference type="PROSITE" id="PS51471">
    <property type="entry name" value="FE2OG_OXY"/>
    <property type="match status" value="1"/>
</dbReference>
<dbReference type="GO" id="GO:0031418">
    <property type="term" value="F:L-ascorbic acid binding"/>
    <property type="evidence" value="ECO:0007669"/>
    <property type="project" value="UniProtKB-KW"/>
</dbReference>
<evidence type="ECO:0000313" key="9">
    <source>
        <dbReference type="Proteomes" id="UP001212189"/>
    </source>
</evidence>
<comment type="cofactor">
    <cofactor evidence="1">
        <name>L-ascorbate</name>
        <dbReference type="ChEBI" id="CHEBI:38290"/>
    </cofactor>
</comment>
<keyword evidence="5" id="KW-0560">Oxidoreductase</keyword>
<evidence type="ECO:0000256" key="5">
    <source>
        <dbReference type="ARBA" id="ARBA00023002"/>
    </source>
</evidence>
<keyword evidence="9" id="KW-1185">Reference proteome</keyword>
<dbReference type="Pfam" id="PF13640">
    <property type="entry name" value="2OG-FeII_Oxy_3"/>
    <property type="match status" value="1"/>
</dbReference>
<name>A0AAF0AJP7_9GAMM</name>